<feature type="transmembrane region" description="Helical" evidence="1">
    <location>
        <begin position="81"/>
        <end position="101"/>
    </location>
</feature>
<reference evidence="2 3" key="1">
    <citation type="journal article" date="2016" name="Nat. Commun.">
        <title>Thousands of microbial genomes shed light on interconnected biogeochemical processes in an aquifer system.</title>
        <authorList>
            <person name="Anantharaman K."/>
            <person name="Brown C.T."/>
            <person name="Hug L.A."/>
            <person name="Sharon I."/>
            <person name="Castelle C.J."/>
            <person name="Probst A.J."/>
            <person name="Thomas B.C."/>
            <person name="Singh A."/>
            <person name="Wilkins M.J."/>
            <person name="Karaoz U."/>
            <person name="Brodie E.L."/>
            <person name="Williams K.H."/>
            <person name="Hubbard S.S."/>
            <person name="Banfield J.F."/>
        </authorList>
    </citation>
    <scope>NUCLEOTIDE SEQUENCE [LARGE SCALE GENOMIC DNA]</scope>
</reference>
<feature type="transmembrane region" description="Helical" evidence="1">
    <location>
        <begin position="290"/>
        <end position="317"/>
    </location>
</feature>
<feature type="transmembrane region" description="Helical" evidence="1">
    <location>
        <begin position="337"/>
        <end position="359"/>
    </location>
</feature>
<feature type="transmembrane region" description="Helical" evidence="1">
    <location>
        <begin position="266"/>
        <end position="283"/>
    </location>
</feature>
<accession>A0A1F7KZL0</accession>
<organism evidence="2 3">
    <name type="scientific">Candidatus Roizmanbacteria bacterium RIFOXYD1_FULL_38_12</name>
    <dbReference type="NCBI Taxonomy" id="1802093"/>
    <lineage>
        <taxon>Bacteria</taxon>
        <taxon>Candidatus Roizmaniibacteriota</taxon>
    </lineage>
</organism>
<dbReference type="Proteomes" id="UP000177050">
    <property type="component" value="Unassembled WGS sequence"/>
</dbReference>
<keyword evidence="1" id="KW-0472">Membrane</keyword>
<evidence type="ECO:0000256" key="1">
    <source>
        <dbReference type="SAM" id="Phobius"/>
    </source>
</evidence>
<feature type="transmembrane region" description="Helical" evidence="1">
    <location>
        <begin position="50"/>
        <end position="69"/>
    </location>
</feature>
<feature type="transmembrane region" description="Helical" evidence="1">
    <location>
        <begin position="166"/>
        <end position="184"/>
    </location>
</feature>
<sequence>MIFLFYFFQLFAFFLYSFFLIDPNITFIQNRYWVQFRDAVVQVGYYQREVSWYIYLVLVVLFFIFHYYFVRNYKKINLNRLVLLIGTVLLFSYPFLSHDFFNYMFDAKIFTFYHQNPYLQRALDYPSDQWTRFMHWTHRTYPYGPIFLLLSFIPSFLGFGKFTPTFLLFKAMFVGFYLLAVFFLNKLDKKWAIIFATHPLILIEGLISSHNDLIALCLAVIGIFFLLKRTQIWGRLFLLFSFAIKYITVPLLLLLKQDKDRRTTKWNLFISILQFGVIAYLCYRMEIQPWYFLTLFTLLPFIPWVITKLDIFFFGLLMSYYPYIRLGGWDTVEKVDIKHIIITVFFILNIVFIGIAALLKRRSIAS</sequence>
<comment type="caution">
    <text evidence="2">The sequence shown here is derived from an EMBL/GenBank/DDBJ whole genome shotgun (WGS) entry which is preliminary data.</text>
</comment>
<evidence type="ECO:0008006" key="4">
    <source>
        <dbReference type="Google" id="ProtNLM"/>
    </source>
</evidence>
<evidence type="ECO:0000313" key="2">
    <source>
        <dbReference type="EMBL" id="OGK73224.1"/>
    </source>
</evidence>
<proteinExistence type="predicted"/>
<evidence type="ECO:0000313" key="3">
    <source>
        <dbReference type="Proteomes" id="UP000177050"/>
    </source>
</evidence>
<gene>
    <name evidence="2" type="ORF">A3K52_00245</name>
</gene>
<feature type="transmembrane region" description="Helical" evidence="1">
    <location>
        <begin position="141"/>
        <end position="160"/>
    </location>
</feature>
<protein>
    <recommendedName>
        <fullName evidence="4">DUF2029 domain-containing protein</fullName>
    </recommendedName>
</protein>
<dbReference type="AlphaFoldDB" id="A0A1F7KZL0"/>
<keyword evidence="1" id="KW-0812">Transmembrane</keyword>
<dbReference type="Pfam" id="PF26314">
    <property type="entry name" value="MptA_B_family"/>
    <property type="match status" value="1"/>
</dbReference>
<keyword evidence="1" id="KW-1133">Transmembrane helix</keyword>
<feature type="transmembrane region" description="Helical" evidence="1">
    <location>
        <begin position="236"/>
        <end position="254"/>
    </location>
</feature>
<feature type="transmembrane region" description="Helical" evidence="1">
    <location>
        <begin position="213"/>
        <end position="229"/>
    </location>
</feature>
<feature type="transmembrane region" description="Helical" evidence="1">
    <location>
        <begin position="6"/>
        <end position="29"/>
    </location>
</feature>
<name>A0A1F7KZL0_9BACT</name>
<dbReference type="EMBL" id="MGBR01000001">
    <property type="protein sequence ID" value="OGK73224.1"/>
    <property type="molecule type" value="Genomic_DNA"/>
</dbReference>